<proteinExistence type="inferred from homology"/>
<dbReference type="Gene3D" id="1.10.150.130">
    <property type="match status" value="1"/>
</dbReference>
<dbReference type="InterPro" id="IPR002104">
    <property type="entry name" value="Integrase_catalytic"/>
</dbReference>
<evidence type="ECO:0000259" key="6">
    <source>
        <dbReference type="PROSITE" id="PS51898"/>
    </source>
</evidence>
<dbReference type="Proteomes" id="UP000198976">
    <property type="component" value="Chromosome I"/>
</dbReference>
<keyword evidence="4" id="KW-0233">DNA recombination</keyword>
<dbReference type="InterPro" id="IPR050808">
    <property type="entry name" value="Phage_Integrase"/>
</dbReference>
<accession>A0ABY0V4T9</accession>
<evidence type="ECO:0000256" key="4">
    <source>
        <dbReference type="ARBA" id="ARBA00023172"/>
    </source>
</evidence>
<dbReference type="EMBL" id="LT629792">
    <property type="protein sequence ID" value="SDT85681.1"/>
    <property type="molecule type" value="Genomic_DNA"/>
</dbReference>
<dbReference type="Pfam" id="PF14659">
    <property type="entry name" value="Phage_int_SAM_3"/>
    <property type="match status" value="1"/>
</dbReference>
<evidence type="ECO:0000313" key="9">
    <source>
        <dbReference type="Proteomes" id="UP000198976"/>
    </source>
</evidence>
<dbReference type="InterPro" id="IPR013762">
    <property type="entry name" value="Integrase-like_cat_sf"/>
</dbReference>
<evidence type="ECO:0000256" key="5">
    <source>
        <dbReference type="PROSITE-ProRule" id="PRU01248"/>
    </source>
</evidence>
<sequence length="384" mass="43085">MARGGVGTVIKYPIKGGVRYKAVVQHHGKKYIEGGFLTAAKARTRAWRMKEELLDGTYLSPREKAQQEESAASATITVRDYAAQWLDRWRSMQADGRVSANTIRTYKSCVRHYVLPALGDRTVASLSEEDIREWYASVAPGKSASTRANVYRAMSSMMRSAVEDRLIPVSPCRVRGAGSTRPGDNQREQYYFTHSEFLNLIGALEASDMPSYAGIAALLYYTACRPSEARALRGRDFDFEHARVWYGSGMQRSESGEVVEGPTKTRRGRWAPMCHQLVEYVRPIVERAERDEWVFHAPGDVSQPASDKHVSRRARRALDSIGLERAELYDLKHTCLTNLGRAGASLKELMDLPGHSQIETVLKYQLSDFERVASAVGRMANNLK</sequence>
<feature type="domain" description="Tyr recombinase" evidence="6">
    <location>
        <begin position="187"/>
        <end position="377"/>
    </location>
</feature>
<dbReference type="InterPro" id="IPR044068">
    <property type="entry name" value="CB"/>
</dbReference>
<dbReference type="SUPFAM" id="SSF56349">
    <property type="entry name" value="DNA breaking-rejoining enzymes"/>
    <property type="match status" value="1"/>
</dbReference>
<evidence type="ECO:0000256" key="3">
    <source>
        <dbReference type="ARBA" id="ARBA00023125"/>
    </source>
</evidence>
<evidence type="ECO:0000259" key="7">
    <source>
        <dbReference type="PROSITE" id="PS51900"/>
    </source>
</evidence>
<feature type="domain" description="Core-binding (CB)" evidence="7">
    <location>
        <begin position="76"/>
        <end position="162"/>
    </location>
</feature>
<evidence type="ECO:0000313" key="8">
    <source>
        <dbReference type="EMBL" id="SDT85681.1"/>
    </source>
</evidence>
<evidence type="ECO:0000256" key="2">
    <source>
        <dbReference type="ARBA" id="ARBA00022908"/>
    </source>
</evidence>
<organism evidence="8 9">
    <name type="scientific">Schaalia radingae</name>
    <dbReference type="NCBI Taxonomy" id="131110"/>
    <lineage>
        <taxon>Bacteria</taxon>
        <taxon>Bacillati</taxon>
        <taxon>Actinomycetota</taxon>
        <taxon>Actinomycetes</taxon>
        <taxon>Actinomycetales</taxon>
        <taxon>Actinomycetaceae</taxon>
        <taxon>Schaalia</taxon>
    </lineage>
</organism>
<dbReference type="Gene3D" id="1.10.443.10">
    <property type="entry name" value="Intergrase catalytic core"/>
    <property type="match status" value="1"/>
</dbReference>
<reference evidence="8 9" key="1">
    <citation type="submission" date="2016-10" db="EMBL/GenBank/DDBJ databases">
        <authorList>
            <person name="Varghese N."/>
            <person name="Submissions S."/>
        </authorList>
    </citation>
    <scope>NUCLEOTIDE SEQUENCE [LARGE SCALE GENOMIC DNA]</scope>
    <source>
        <strain evidence="8 9">DSM 9169</strain>
    </source>
</reference>
<comment type="similarity">
    <text evidence="1">Belongs to the 'phage' integrase family.</text>
</comment>
<dbReference type="PROSITE" id="PS51898">
    <property type="entry name" value="TYR_RECOMBINASE"/>
    <property type="match status" value="1"/>
</dbReference>
<evidence type="ECO:0000256" key="1">
    <source>
        <dbReference type="ARBA" id="ARBA00008857"/>
    </source>
</evidence>
<dbReference type="InterPro" id="IPR010998">
    <property type="entry name" value="Integrase_recombinase_N"/>
</dbReference>
<dbReference type="CDD" id="cd00397">
    <property type="entry name" value="DNA_BRE_C"/>
    <property type="match status" value="1"/>
</dbReference>
<dbReference type="Pfam" id="PF00589">
    <property type="entry name" value="Phage_integrase"/>
    <property type="match status" value="1"/>
</dbReference>
<name>A0ABY0V4T9_9ACTO</name>
<dbReference type="InterPro" id="IPR011010">
    <property type="entry name" value="DNA_brk_join_enz"/>
</dbReference>
<protein>
    <submittedName>
        <fullName evidence="8">Site-specific recombinase XerD</fullName>
    </submittedName>
</protein>
<keyword evidence="9" id="KW-1185">Reference proteome</keyword>
<dbReference type="PROSITE" id="PS51900">
    <property type="entry name" value="CB"/>
    <property type="match status" value="1"/>
</dbReference>
<dbReference type="InterPro" id="IPR004107">
    <property type="entry name" value="Integrase_SAM-like_N"/>
</dbReference>
<keyword evidence="3 5" id="KW-0238">DNA-binding</keyword>
<dbReference type="PANTHER" id="PTHR30629:SF2">
    <property type="entry name" value="PROPHAGE INTEGRASE INTS-RELATED"/>
    <property type="match status" value="1"/>
</dbReference>
<dbReference type="PANTHER" id="PTHR30629">
    <property type="entry name" value="PROPHAGE INTEGRASE"/>
    <property type="match status" value="1"/>
</dbReference>
<keyword evidence="2" id="KW-0229">DNA integration</keyword>
<gene>
    <name evidence="8" type="ORF">SAMN04489714_0130</name>
</gene>